<evidence type="ECO:0000256" key="7">
    <source>
        <dbReference type="HAMAP-Rule" id="MF_00473"/>
    </source>
</evidence>
<dbReference type="InterPro" id="IPR035482">
    <property type="entry name" value="SIS_PGI_2"/>
</dbReference>
<dbReference type="EC" id="5.3.1.9" evidence="7"/>
<dbReference type="InterPro" id="IPR018189">
    <property type="entry name" value="Phosphoglucose_isomerase_CS"/>
</dbReference>
<comment type="caution">
    <text evidence="7">Lacks conserved residue(s) required for the propagation of feature annotation.</text>
</comment>
<proteinExistence type="inferred from homology"/>
<dbReference type="InterPro" id="IPR001672">
    <property type="entry name" value="G6P_Isomerase"/>
</dbReference>
<dbReference type="PANTHER" id="PTHR11469:SF1">
    <property type="entry name" value="GLUCOSE-6-PHOSPHATE ISOMERASE"/>
    <property type="match status" value="1"/>
</dbReference>
<dbReference type="CDD" id="cd05016">
    <property type="entry name" value="SIS_PGI_2"/>
    <property type="match status" value="1"/>
</dbReference>
<dbReference type="CDD" id="cd05015">
    <property type="entry name" value="SIS_PGI_1"/>
    <property type="match status" value="1"/>
</dbReference>
<dbReference type="Gene3D" id="3.40.50.10490">
    <property type="entry name" value="Glucose-6-phosphate isomerase like protein, domain 1"/>
    <property type="match status" value="2"/>
</dbReference>
<evidence type="ECO:0000256" key="8">
    <source>
        <dbReference type="RuleBase" id="RU000612"/>
    </source>
</evidence>
<reference evidence="9 10" key="1">
    <citation type="journal article" date="2021" name="Sci. Rep.">
        <title>The distribution of antibiotic resistance genes in chicken gut microbiota commensals.</title>
        <authorList>
            <person name="Juricova H."/>
            <person name="Matiasovicova J."/>
            <person name="Kubasova T."/>
            <person name="Cejkova D."/>
            <person name="Rychlik I."/>
        </authorList>
    </citation>
    <scope>NUCLEOTIDE SEQUENCE [LARGE SCALE GENOMIC DNA]</scope>
    <source>
        <strain evidence="9 10">An564</strain>
    </source>
</reference>
<organism evidence="9 10">
    <name type="scientific">Hydrogenoanaerobacterium saccharovorans</name>
    <dbReference type="NCBI Taxonomy" id="474960"/>
    <lineage>
        <taxon>Bacteria</taxon>
        <taxon>Bacillati</taxon>
        <taxon>Bacillota</taxon>
        <taxon>Clostridia</taxon>
        <taxon>Eubacteriales</taxon>
        <taxon>Oscillospiraceae</taxon>
        <taxon>Hydrogenoanaerobacterium</taxon>
    </lineage>
</organism>
<comment type="subcellular location">
    <subcellularLocation>
        <location evidence="7">Cytoplasm</location>
    </subcellularLocation>
</comment>
<comment type="pathway">
    <text evidence="1 7 8">Carbohydrate degradation; glycolysis; D-glyceraldehyde 3-phosphate and glycerone phosphate from D-glucose: step 2/4.</text>
</comment>
<evidence type="ECO:0000256" key="4">
    <source>
        <dbReference type="ARBA" id="ARBA00023152"/>
    </source>
</evidence>
<keyword evidence="5 7" id="KW-0413">Isomerase</keyword>
<comment type="similarity">
    <text evidence="2 7 8">Belongs to the GPI family.</text>
</comment>
<evidence type="ECO:0000256" key="1">
    <source>
        <dbReference type="ARBA" id="ARBA00004926"/>
    </source>
</evidence>
<dbReference type="RefSeq" id="WP_204719647.1">
    <property type="nucleotide sequence ID" value="NZ_JACSNR010000002.1"/>
</dbReference>
<dbReference type="EMBL" id="JACSNR010000002">
    <property type="protein sequence ID" value="MBM6922613.1"/>
    <property type="molecule type" value="Genomic_DNA"/>
</dbReference>
<protein>
    <recommendedName>
        <fullName evidence="7">Glucose-6-phosphate isomerase</fullName>
        <shortName evidence="7">GPI</shortName>
        <ecNumber evidence="7">5.3.1.9</ecNumber>
    </recommendedName>
    <alternativeName>
        <fullName evidence="7">Phosphoglucose isomerase</fullName>
        <shortName evidence="7">PGI</shortName>
    </alternativeName>
    <alternativeName>
        <fullName evidence="7">Phosphohexose isomerase</fullName>
        <shortName evidence="7">PHI</shortName>
    </alternativeName>
</protein>
<dbReference type="InterPro" id="IPR046348">
    <property type="entry name" value="SIS_dom_sf"/>
</dbReference>
<dbReference type="HAMAP" id="MF_00473">
    <property type="entry name" value="G6P_isomerase"/>
    <property type="match status" value="1"/>
</dbReference>
<sequence length="430" mass="46758">MSLILDEQFLSGFVTQSELDAYTGRLAAARERLHTPDGQPKGWRTLPCDTGEELLSAVETAARTIREEADILLVIGIGGSYLGAKAALDFLPGANGPEVLFLGNDMSPSHLSEVLSRCEGREIAVNVISKSGSTTEPAIAFRLVLELMQRRYGSEAARRIWCTTDPASGILRQMCEEEGWGRFEIPRDVGGRFSVLTPVGLLPIAAAGHDIRALMEGARTAQRLYDEPDHDLLLNPAYRYAAIQDILSRKGKSVELFGAYEPFASGLSLWLIQLYGESCGKDGKGLFPASAQFSTDLHSLGQYIQEGQRILCETVLDFADTGCGLTVPVLGSDHDGLGYLEGRSLGEINRIALMATAEAHWNGGVPVTLVTAPRRDAQTLGELFYFFELSCAVSGYLLGINPFDQPGVEQYKRNMFRLLGKPGYTGTEAK</sequence>
<evidence type="ECO:0000313" key="9">
    <source>
        <dbReference type="EMBL" id="MBM6922613.1"/>
    </source>
</evidence>
<evidence type="ECO:0000256" key="2">
    <source>
        <dbReference type="ARBA" id="ARBA00006604"/>
    </source>
</evidence>
<accession>A0ABS2GKK5</accession>
<dbReference type="SUPFAM" id="SSF53697">
    <property type="entry name" value="SIS domain"/>
    <property type="match status" value="1"/>
</dbReference>
<name>A0ABS2GKK5_9FIRM</name>
<comment type="catalytic activity">
    <reaction evidence="6 7 8">
        <text>alpha-D-glucose 6-phosphate = beta-D-fructose 6-phosphate</text>
        <dbReference type="Rhea" id="RHEA:11816"/>
        <dbReference type="ChEBI" id="CHEBI:57634"/>
        <dbReference type="ChEBI" id="CHEBI:58225"/>
        <dbReference type="EC" id="5.3.1.9"/>
    </reaction>
</comment>
<evidence type="ECO:0000256" key="6">
    <source>
        <dbReference type="ARBA" id="ARBA00029321"/>
    </source>
</evidence>
<dbReference type="PROSITE" id="PS51463">
    <property type="entry name" value="P_GLUCOSE_ISOMERASE_3"/>
    <property type="match status" value="1"/>
</dbReference>
<evidence type="ECO:0000256" key="5">
    <source>
        <dbReference type="ARBA" id="ARBA00023235"/>
    </source>
</evidence>
<comment type="caution">
    <text evidence="9">The sequence shown here is derived from an EMBL/GenBank/DDBJ whole genome shotgun (WGS) entry which is preliminary data.</text>
</comment>
<keyword evidence="7" id="KW-0963">Cytoplasm</keyword>
<dbReference type="NCBIfam" id="NF010697">
    <property type="entry name" value="PRK14097.1"/>
    <property type="match status" value="1"/>
</dbReference>
<dbReference type="PRINTS" id="PR00662">
    <property type="entry name" value="G6PISOMERASE"/>
</dbReference>
<evidence type="ECO:0000256" key="3">
    <source>
        <dbReference type="ARBA" id="ARBA00022432"/>
    </source>
</evidence>
<dbReference type="PANTHER" id="PTHR11469">
    <property type="entry name" value="GLUCOSE-6-PHOSPHATE ISOMERASE"/>
    <property type="match status" value="1"/>
</dbReference>
<gene>
    <name evidence="7" type="primary">pgi</name>
    <name evidence="9" type="ORF">H9X81_02730</name>
</gene>
<keyword evidence="10" id="KW-1185">Reference proteome</keyword>
<dbReference type="PROSITE" id="PS00174">
    <property type="entry name" value="P_GLUCOSE_ISOMERASE_2"/>
    <property type="match status" value="1"/>
</dbReference>
<comment type="function">
    <text evidence="7">Catalyzes the reversible isomerization of glucose-6-phosphate to fructose-6-phosphate.</text>
</comment>
<dbReference type="Proteomes" id="UP000724149">
    <property type="component" value="Unassembled WGS sequence"/>
</dbReference>
<comment type="pathway">
    <text evidence="7">Carbohydrate biosynthesis; gluconeogenesis.</text>
</comment>
<keyword evidence="3 7" id="KW-0312">Gluconeogenesis</keyword>
<dbReference type="Pfam" id="PF00342">
    <property type="entry name" value="PGI"/>
    <property type="match status" value="1"/>
</dbReference>
<dbReference type="InterPro" id="IPR035476">
    <property type="entry name" value="SIS_PGI_1"/>
</dbReference>
<feature type="active site" evidence="7">
    <location>
        <position position="412"/>
    </location>
</feature>
<keyword evidence="4 7" id="KW-0324">Glycolysis</keyword>
<dbReference type="GO" id="GO:0004347">
    <property type="term" value="F:glucose-6-phosphate isomerase activity"/>
    <property type="evidence" value="ECO:0007669"/>
    <property type="project" value="UniProtKB-EC"/>
</dbReference>
<feature type="active site" description="Proton donor" evidence="7">
    <location>
        <position position="277"/>
    </location>
</feature>
<evidence type="ECO:0000313" key="10">
    <source>
        <dbReference type="Proteomes" id="UP000724149"/>
    </source>
</evidence>